<dbReference type="EMBL" id="JBHUIT010000003">
    <property type="protein sequence ID" value="MFD2256053.1"/>
    <property type="molecule type" value="Genomic_DNA"/>
</dbReference>
<evidence type="ECO:0000256" key="5">
    <source>
        <dbReference type="ARBA" id="ARBA00022692"/>
    </source>
</evidence>
<feature type="compositionally biased region" description="Basic and acidic residues" evidence="8">
    <location>
        <begin position="382"/>
        <end position="393"/>
    </location>
</feature>
<keyword evidence="4 11" id="KW-0808">Transferase</keyword>
<keyword evidence="12" id="KW-1185">Reference proteome</keyword>
<evidence type="ECO:0000256" key="7">
    <source>
        <dbReference type="ARBA" id="ARBA00023136"/>
    </source>
</evidence>
<feature type="transmembrane region" description="Helical" evidence="9">
    <location>
        <begin position="858"/>
        <end position="880"/>
    </location>
</feature>
<evidence type="ECO:0000256" key="1">
    <source>
        <dbReference type="ARBA" id="ARBA00004651"/>
    </source>
</evidence>
<feature type="domain" description="Glycosyltransferase RgtA/B/C/D-like" evidence="10">
    <location>
        <begin position="663"/>
        <end position="819"/>
    </location>
</feature>
<dbReference type="Gene3D" id="2.60.120.260">
    <property type="entry name" value="Galactose-binding domain-like"/>
    <property type="match status" value="1"/>
</dbReference>
<feature type="compositionally biased region" description="Basic and acidic residues" evidence="8">
    <location>
        <begin position="343"/>
        <end position="369"/>
    </location>
</feature>
<feature type="transmembrane region" description="Helical" evidence="9">
    <location>
        <begin position="12"/>
        <end position="32"/>
    </location>
</feature>
<evidence type="ECO:0000256" key="3">
    <source>
        <dbReference type="ARBA" id="ARBA00022676"/>
    </source>
</evidence>
<name>A0ABW5D6P8_9BACT</name>
<feature type="transmembrane region" description="Helical" evidence="9">
    <location>
        <begin position="541"/>
        <end position="558"/>
    </location>
</feature>
<reference evidence="12" key="1">
    <citation type="journal article" date="2019" name="Int. J. Syst. Evol. Microbiol.">
        <title>The Global Catalogue of Microorganisms (GCM) 10K type strain sequencing project: providing services to taxonomists for standard genome sequencing and annotation.</title>
        <authorList>
            <consortium name="The Broad Institute Genomics Platform"/>
            <consortium name="The Broad Institute Genome Sequencing Center for Infectious Disease"/>
            <person name="Wu L."/>
            <person name="Ma J."/>
        </authorList>
    </citation>
    <scope>NUCLEOTIDE SEQUENCE [LARGE SCALE GENOMIC DNA]</scope>
    <source>
        <strain evidence="12">CGMCC 4.7106</strain>
    </source>
</reference>
<proteinExistence type="predicted"/>
<dbReference type="Pfam" id="PF13231">
    <property type="entry name" value="PMT_2"/>
    <property type="match status" value="1"/>
</dbReference>
<comment type="caution">
    <text evidence="11">The sequence shown here is derived from an EMBL/GenBank/DDBJ whole genome shotgun (WGS) entry which is preliminary data.</text>
</comment>
<feature type="transmembrane region" description="Helical" evidence="9">
    <location>
        <begin position="607"/>
        <end position="626"/>
    </location>
</feature>
<keyword evidence="3 11" id="KW-0328">Glycosyltransferase</keyword>
<accession>A0ABW5D6P8</accession>
<keyword evidence="6 9" id="KW-1133">Transmembrane helix</keyword>
<dbReference type="InterPro" id="IPR038731">
    <property type="entry name" value="RgtA/B/C-like"/>
</dbReference>
<evidence type="ECO:0000256" key="8">
    <source>
        <dbReference type="SAM" id="MobiDB-lite"/>
    </source>
</evidence>
<keyword evidence="7 9" id="KW-0472">Membrane</keyword>
<feature type="transmembrane region" description="Helical" evidence="9">
    <location>
        <begin position="667"/>
        <end position="691"/>
    </location>
</feature>
<feature type="transmembrane region" description="Helical" evidence="9">
    <location>
        <begin position="742"/>
        <end position="765"/>
    </location>
</feature>
<feature type="transmembrane region" description="Helical" evidence="9">
    <location>
        <begin position="807"/>
        <end position="827"/>
    </location>
</feature>
<evidence type="ECO:0000313" key="11">
    <source>
        <dbReference type="EMBL" id="MFD2256053.1"/>
    </source>
</evidence>
<evidence type="ECO:0000256" key="6">
    <source>
        <dbReference type="ARBA" id="ARBA00022989"/>
    </source>
</evidence>
<dbReference type="RefSeq" id="WP_386818950.1">
    <property type="nucleotide sequence ID" value="NZ_JBHUIT010000003.1"/>
</dbReference>
<feature type="transmembrane region" description="Helical" evidence="9">
    <location>
        <begin position="771"/>
        <end position="795"/>
    </location>
</feature>
<feature type="transmembrane region" description="Helical" evidence="9">
    <location>
        <begin position="578"/>
        <end position="595"/>
    </location>
</feature>
<organism evidence="11 12">
    <name type="scientific">Luteolibacter algae</name>
    <dbReference type="NCBI Taxonomy" id="454151"/>
    <lineage>
        <taxon>Bacteria</taxon>
        <taxon>Pseudomonadati</taxon>
        <taxon>Verrucomicrobiota</taxon>
        <taxon>Verrucomicrobiia</taxon>
        <taxon>Verrucomicrobiales</taxon>
        <taxon>Verrucomicrobiaceae</taxon>
        <taxon>Luteolibacter</taxon>
    </lineage>
</organism>
<dbReference type="GO" id="GO:0016757">
    <property type="term" value="F:glycosyltransferase activity"/>
    <property type="evidence" value="ECO:0007669"/>
    <property type="project" value="UniProtKB-KW"/>
</dbReference>
<gene>
    <name evidence="11" type="ORF">ACFSSA_05135</name>
</gene>
<keyword evidence="5 9" id="KW-0812">Transmembrane</keyword>
<evidence type="ECO:0000256" key="2">
    <source>
        <dbReference type="ARBA" id="ARBA00022475"/>
    </source>
</evidence>
<feature type="transmembrane region" description="Helical" evidence="9">
    <location>
        <begin position="711"/>
        <end position="730"/>
    </location>
</feature>
<protein>
    <submittedName>
        <fullName evidence="11">ArnT family glycosyltransferase</fullName>
        <ecNumber evidence="11">2.4.-.-</ecNumber>
    </submittedName>
</protein>
<comment type="subcellular location">
    <subcellularLocation>
        <location evidence="1">Cell membrane</location>
        <topology evidence="1">Multi-pass membrane protein</topology>
    </subcellularLocation>
</comment>
<dbReference type="InterPro" id="IPR050297">
    <property type="entry name" value="LipidA_mod_glycosyltrf_83"/>
</dbReference>
<evidence type="ECO:0000256" key="9">
    <source>
        <dbReference type="SAM" id="Phobius"/>
    </source>
</evidence>
<keyword evidence="2" id="KW-1003">Cell membrane</keyword>
<evidence type="ECO:0000259" key="10">
    <source>
        <dbReference type="Pfam" id="PF13231"/>
    </source>
</evidence>
<sequence length="1127" mass="126822">MKSQRNDLLKLWPAIWIGLAVAMAVLLGGEWWKPYDPPVREVVWPADARWIRTADDLQSTACFRQDFTLIEDVDSAWVRIAAQGGFEITVNGDPVGAWTYWRSTRQFQNGLGAPGQRLTASDPAMALNFPREFQWTGHANHKTPIYFDIRPYLRQGKNAICIETEARKPQPAVILTGEIRLVGGSVVPINTNSAWLAEPVPVGCTQQEWVRPEIRMKGWREAEAWTRGPRSGKTMVPQGTFENPFHASWVGLSPLENGAGYEELVLNWDQGKLPQNAILRVATAEAYAVSINGKALRPGSREKSSLNDGGWLVGWEGRRPLATMPTLLDPDEVSSPFSGTRFENPRHGDPTANDFKRFENTLNRTRERPNSTAEGEGLDDTYGEKEVKGREADPLGYDEEAALVVPLEVSRIRNDEGFFGYGVDGMIRRGANELRIRLVPGLDAGYTRSNTRRIAAELVTDHAGGARQLFATGSSAWRVDDGARSSAAPAFNSLADSKKLPPMSFVGNGWPGRLWKVYSIFLGIFSALGARMIIRYLPGKLVLSCVWFAIAALLVFGLRSSLFERSEFLFFRERHWAGWALLFSSCIAVMAPLVLKKSSGMRTRGKGRRWMAFTILLVICFFVRGWKADLQPIDDDEFASIQGVASIVVKGVPEIGKDIWYTRSPMYHYVAAAVAWIFGTNLWTLRLFSVFTGVATGAAVWWMCRVCFKNRWIAVGSLALFALHPFLIFTSHIARFYQQQQLLITITAVCLMRGFVQAAGPGWILATVFSFGAAILSQEISIGFAPSLFVTYLLFGRDIPWRWEFKAGLAGVIIGALFVIDVLVFQMKCLTWTSGVSPNVEATIAPNFWELGNLVSMFIGYSRLHLLASAFLPFSLMAALRRGDRSILAMHTLLYTAVLFTNLLVTSTSFRYQYAYTTLWIPLCVHGVAEVSRQVVFQLRRVGAPRRMGPAIAALLGLGIILSWSPWRIPGSYDETLLGDPITPLRFVRSNLRSEDKVMITEPHPHAAKMELGQADYDLALPILYDFAYSDDGLLRDRNGDAKVINRLAQFQDIFAREERVWIVVNREKLRSRTRNLRWEYAGAREENFIRANCQLAFRSYLWHVYLWDRTAHRYQAFRTEPNQWTE</sequence>
<dbReference type="Proteomes" id="UP001597375">
    <property type="component" value="Unassembled WGS sequence"/>
</dbReference>
<evidence type="ECO:0000256" key="4">
    <source>
        <dbReference type="ARBA" id="ARBA00022679"/>
    </source>
</evidence>
<dbReference type="PANTHER" id="PTHR33908">
    <property type="entry name" value="MANNOSYLTRANSFERASE YKCB-RELATED"/>
    <property type="match status" value="1"/>
</dbReference>
<feature type="transmembrane region" description="Helical" evidence="9">
    <location>
        <begin position="892"/>
        <end position="912"/>
    </location>
</feature>
<feature type="region of interest" description="Disordered" evidence="8">
    <location>
        <begin position="337"/>
        <end position="393"/>
    </location>
</feature>
<dbReference type="PANTHER" id="PTHR33908:SF11">
    <property type="entry name" value="MEMBRANE PROTEIN"/>
    <property type="match status" value="1"/>
</dbReference>
<feature type="transmembrane region" description="Helical" evidence="9">
    <location>
        <begin position="515"/>
        <end position="534"/>
    </location>
</feature>
<dbReference type="EC" id="2.4.-.-" evidence="11"/>
<evidence type="ECO:0000313" key="12">
    <source>
        <dbReference type="Proteomes" id="UP001597375"/>
    </source>
</evidence>